<dbReference type="AlphaFoldDB" id="A0A3M0CEE2"/>
<dbReference type="Proteomes" id="UP000271227">
    <property type="component" value="Unassembled WGS sequence"/>
</dbReference>
<name>A0A3M0CEE2_9PROT</name>
<proteinExistence type="predicted"/>
<sequence>IATRYDKLGSTFLAMVKIAAIRLRLRAYEPTWTCRGLMPLL</sequence>
<keyword evidence="2" id="KW-1185">Reference proteome</keyword>
<evidence type="ECO:0000313" key="1">
    <source>
        <dbReference type="EMBL" id="RMB01383.1"/>
    </source>
</evidence>
<gene>
    <name evidence="1" type="ORF">BXY39_3564</name>
</gene>
<dbReference type="EMBL" id="REFR01000016">
    <property type="protein sequence ID" value="RMB01383.1"/>
    <property type="molecule type" value="Genomic_DNA"/>
</dbReference>
<reference evidence="1 2" key="1">
    <citation type="submission" date="2018-10" db="EMBL/GenBank/DDBJ databases">
        <title>Genomic Encyclopedia of Archaeal and Bacterial Type Strains, Phase II (KMG-II): from individual species to whole genera.</title>
        <authorList>
            <person name="Goeker M."/>
        </authorList>
    </citation>
    <scope>NUCLEOTIDE SEQUENCE [LARGE SCALE GENOMIC DNA]</scope>
    <source>
        <strain evidence="1 2">DSM 25217</strain>
    </source>
</reference>
<dbReference type="InParanoid" id="A0A3M0CEE2"/>
<accession>A0A3M0CEE2</accession>
<evidence type="ECO:0008006" key="3">
    <source>
        <dbReference type="Google" id="ProtNLM"/>
    </source>
</evidence>
<protein>
    <recommendedName>
        <fullName evidence="3">DDE family transposase</fullName>
    </recommendedName>
</protein>
<comment type="caution">
    <text evidence="1">The sequence shown here is derived from an EMBL/GenBank/DDBJ whole genome shotgun (WGS) entry which is preliminary data.</text>
</comment>
<feature type="non-terminal residue" evidence="1">
    <location>
        <position position="1"/>
    </location>
</feature>
<evidence type="ECO:0000313" key="2">
    <source>
        <dbReference type="Proteomes" id="UP000271227"/>
    </source>
</evidence>
<organism evidence="1 2">
    <name type="scientific">Eilatimonas milleporae</name>
    <dbReference type="NCBI Taxonomy" id="911205"/>
    <lineage>
        <taxon>Bacteria</taxon>
        <taxon>Pseudomonadati</taxon>
        <taxon>Pseudomonadota</taxon>
        <taxon>Alphaproteobacteria</taxon>
        <taxon>Kordiimonadales</taxon>
        <taxon>Kordiimonadaceae</taxon>
        <taxon>Eilatimonas</taxon>
    </lineage>
</organism>